<dbReference type="PANTHER" id="PTHR47216">
    <property type="match status" value="1"/>
</dbReference>
<proteinExistence type="predicted"/>
<reference evidence="3 4" key="1">
    <citation type="submission" date="2017-09" db="EMBL/GenBank/DDBJ databases">
        <title>Depth-based differentiation of microbial function through sediment-hosted aquifers and enrichment of novel symbionts in the deep terrestrial subsurface.</title>
        <authorList>
            <person name="Probst A.J."/>
            <person name="Ladd B."/>
            <person name="Jarett J.K."/>
            <person name="Geller-Mcgrath D.E."/>
            <person name="Sieber C.M."/>
            <person name="Emerson J.B."/>
            <person name="Anantharaman K."/>
            <person name="Thomas B.C."/>
            <person name="Malmstrom R."/>
            <person name="Stieglmeier M."/>
            <person name="Klingl A."/>
            <person name="Woyke T."/>
            <person name="Ryan C.M."/>
            <person name="Banfield J.F."/>
        </authorList>
    </citation>
    <scope>NUCLEOTIDE SEQUENCE [LARGE SCALE GENOMIC DNA]</scope>
    <source>
        <strain evidence="3">CG11_big_fil_rev_8_21_14_0_20_35_14</strain>
    </source>
</reference>
<evidence type="ECO:0000313" key="4">
    <source>
        <dbReference type="Proteomes" id="UP000229893"/>
    </source>
</evidence>
<dbReference type="InterPro" id="IPR020422">
    <property type="entry name" value="TYR_PHOSPHATASE_DUAL_dom"/>
</dbReference>
<feature type="domain" description="Tyrosine specific protein phosphatases" evidence="2">
    <location>
        <begin position="79"/>
        <end position="140"/>
    </location>
</feature>
<dbReference type="InterPro" id="IPR029021">
    <property type="entry name" value="Prot-tyrosine_phosphatase-like"/>
</dbReference>
<organism evidence="3 4">
    <name type="scientific">Candidatus Liptonbacteria bacterium CG11_big_fil_rev_8_21_14_0_20_35_14</name>
    <dbReference type="NCBI Taxonomy" id="1974634"/>
    <lineage>
        <taxon>Bacteria</taxon>
        <taxon>Candidatus Liptoniibacteriota</taxon>
    </lineage>
</organism>
<name>A0A2H0N8F2_9BACT</name>
<dbReference type="SUPFAM" id="SSF52799">
    <property type="entry name" value="(Phosphotyrosine protein) phosphatases II"/>
    <property type="match status" value="1"/>
</dbReference>
<dbReference type="PROSITE" id="PS50056">
    <property type="entry name" value="TYR_PHOSPHATASE_2"/>
    <property type="match status" value="1"/>
</dbReference>
<dbReference type="InterPro" id="IPR000340">
    <property type="entry name" value="Dual-sp_phosphatase_cat-dom"/>
</dbReference>
<gene>
    <name evidence="3" type="ORF">COV57_00685</name>
</gene>
<dbReference type="PANTHER" id="PTHR47216:SF4">
    <property type="entry name" value="OS01G0859400 PROTEIN"/>
    <property type="match status" value="1"/>
</dbReference>
<dbReference type="EMBL" id="PCWO01000009">
    <property type="protein sequence ID" value="PIR05147.1"/>
    <property type="molecule type" value="Genomic_DNA"/>
</dbReference>
<sequence length="151" mass="17273">MLENHILSFEYNQIDESLFIGTNICCLVHFKQELLDKGITADISLEADKLDLPFGVESYLWLPTPNNQISKPNQLDLGVRHIEQLVNQNRKIYVHCQFGHGRGPSLIAAYYIYKGLSVDEAIAKIKSKRPSVHLKQNQYQGLKDFQSKLNT</sequence>
<dbReference type="PROSITE" id="PS50054">
    <property type="entry name" value="TYR_PHOSPHATASE_DUAL"/>
    <property type="match status" value="1"/>
</dbReference>
<accession>A0A2H0N8F2</accession>
<dbReference type="AlphaFoldDB" id="A0A2H0N8F2"/>
<protein>
    <submittedName>
        <fullName evidence="3">Uncharacterized protein</fullName>
    </submittedName>
</protein>
<evidence type="ECO:0000313" key="3">
    <source>
        <dbReference type="EMBL" id="PIR05147.1"/>
    </source>
</evidence>
<dbReference type="Pfam" id="PF00782">
    <property type="entry name" value="DSPc"/>
    <property type="match status" value="1"/>
</dbReference>
<dbReference type="SMART" id="SM00195">
    <property type="entry name" value="DSPc"/>
    <property type="match status" value="1"/>
</dbReference>
<dbReference type="InterPro" id="IPR000387">
    <property type="entry name" value="Tyr_Pase_dom"/>
</dbReference>
<comment type="caution">
    <text evidence="3">The sequence shown here is derived from an EMBL/GenBank/DDBJ whole genome shotgun (WGS) entry which is preliminary data.</text>
</comment>
<feature type="domain" description="Tyrosine-protein phosphatase" evidence="1">
    <location>
        <begin position="10"/>
        <end position="151"/>
    </location>
</feature>
<dbReference type="Gene3D" id="3.90.190.10">
    <property type="entry name" value="Protein tyrosine phosphatase superfamily"/>
    <property type="match status" value="1"/>
</dbReference>
<dbReference type="Proteomes" id="UP000229893">
    <property type="component" value="Unassembled WGS sequence"/>
</dbReference>
<evidence type="ECO:0000259" key="2">
    <source>
        <dbReference type="PROSITE" id="PS50056"/>
    </source>
</evidence>
<evidence type="ECO:0000259" key="1">
    <source>
        <dbReference type="PROSITE" id="PS50054"/>
    </source>
</evidence>